<sequence>MVHLFNSFLVLGLFGPGLAIVIPKLDNPAMLSFASAPVTSLSSTESVAVALIESASGAAGEVDGASGTIWARANSSECGKRAVSDTVGEVNGASGIVWAREDSHNDTMPSIELAPVASPSPQTNNGTMSIDQTEQFNRECDNTCLQTNFPGGDNIDNCPNCMCTQSAARDAYFCCLAKVCHRDVFHAAIRRHDPDCSIRSMPFSFDVEKTCGVQLEPPTPAVFNLTHNFTLVEEWKKAPIKIYSCGGGPGKRAVDGTSGEGNKASGTISPRADSSQC</sequence>
<dbReference type="OrthoDB" id="5234364at2759"/>
<organism evidence="3 4">
    <name type="scientific">Fusarium austroafricanum</name>
    <dbReference type="NCBI Taxonomy" id="2364996"/>
    <lineage>
        <taxon>Eukaryota</taxon>
        <taxon>Fungi</taxon>
        <taxon>Dikarya</taxon>
        <taxon>Ascomycota</taxon>
        <taxon>Pezizomycotina</taxon>
        <taxon>Sordariomycetes</taxon>
        <taxon>Hypocreomycetidae</taxon>
        <taxon>Hypocreales</taxon>
        <taxon>Nectriaceae</taxon>
        <taxon>Fusarium</taxon>
        <taxon>Fusarium concolor species complex</taxon>
    </lineage>
</organism>
<protein>
    <recommendedName>
        <fullName evidence="5">Extracellular membrane protein CFEM domain-containing protein</fullName>
    </recommendedName>
</protein>
<feature type="chain" id="PRO_5034723577" description="Extracellular membrane protein CFEM domain-containing protein" evidence="2">
    <location>
        <begin position="20"/>
        <end position="277"/>
    </location>
</feature>
<accession>A0A8H4K225</accession>
<proteinExistence type="predicted"/>
<evidence type="ECO:0008006" key="5">
    <source>
        <dbReference type="Google" id="ProtNLM"/>
    </source>
</evidence>
<keyword evidence="4" id="KW-1185">Reference proteome</keyword>
<evidence type="ECO:0000256" key="1">
    <source>
        <dbReference type="SAM" id="MobiDB-lite"/>
    </source>
</evidence>
<feature type="region of interest" description="Disordered" evidence="1">
    <location>
        <begin position="253"/>
        <end position="277"/>
    </location>
</feature>
<dbReference type="EMBL" id="JAADJG010000600">
    <property type="protein sequence ID" value="KAF4442355.1"/>
    <property type="molecule type" value="Genomic_DNA"/>
</dbReference>
<evidence type="ECO:0000313" key="4">
    <source>
        <dbReference type="Proteomes" id="UP000605986"/>
    </source>
</evidence>
<dbReference type="Proteomes" id="UP000605986">
    <property type="component" value="Unassembled WGS sequence"/>
</dbReference>
<reference evidence="3" key="1">
    <citation type="submission" date="2020-01" db="EMBL/GenBank/DDBJ databases">
        <title>Identification and distribution of gene clusters putatively required for synthesis of sphingolipid metabolism inhibitors in phylogenetically diverse species of the filamentous fungus Fusarium.</title>
        <authorList>
            <person name="Kim H.-S."/>
            <person name="Busman M."/>
            <person name="Brown D.W."/>
            <person name="Divon H."/>
            <person name="Uhlig S."/>
            <person name="Proctor R.H."/>
        </authorList>
    </citation>
    <scope>NUCLEOTIDE SEQUENCE</scope>
    <source>
        <strain evidence="3">NRRL 53441</strain>
    </source>
</reference>
<keyword evidence="2" id="KW-0732">Signal</keyword>
<feature type="compositionally biased region" description="Polar residues" evidence="1">
    <location>
        <begin position="264"/>
        <end position="277"/>
    </location>
</feature>
<feature type="signal peptide" evidence="2">
    <location>
        <begin position="1"/>
        <end position="19"/>
    </location>
</feature>
<evidence type="ECO:0000313" key="3">
    <source>
        <dbReference type="EMBL" id="KAF4442355.1"/>
    </source>
</evidence>
<name>A0A8H4K225_9HYPO</name>
<dbReference type="AlphaFoldDB" id="A0A8H4K225"/>
<comment type="caution">
    <text evidence="3">The sequence shown here is derived from an EMBL/GenBank/DDBJ whole genome shotgun (WGS) entry which is preliminary data.</text>
</comment>
<gene>
    <name evidence="3" type="ORF">F53441_11783</name>
</gene>
<evidence type="ECO:0000256" key="2">
    <source>
        <dbReference type="SAM" id="SignalP"/>
    </source>
</evidence>